<dbReference type="Gene3D" id="1.20.1250.20">
    <property type="entry name" value="MFS general substrate transporter like domains"/>
    <property type="match status" value="1"/>
</dbReference>
<dbReference type="Pfam" id="PF07690">
    <property type="entry name" value="MFS_1"/>
    <property type="match status" value="1"/>
</dbReference>
<evidence type="ECO:0000256" key="4">
    <source>
        <dbReference type="SAM" id="Phobius"/>
    </source>
</evidence>
<name>A0A1F7V6M4_9BACT</name>
<dbReference type="STRING" id="1802407.A3I40_00025"/>
<dbReference type="InterPro" id="IPR052528">
    <property type="entry name" value="Sugar_transport-like"/>
</dbReference>
<dbReference type="EMBL" id="MGEP01000064">
    <property type="protein sequence ID" value="OGL85644.1"/>
    <property type="molecule type" value="Genomic_DNA"/>
</dbReference>
<evidence type="ECO:0000256" key="3">
    <source>
        <dbReference type="ARBA" id="ARBA00023136"/>
    </source>
</evidence>
<evidence type="ECO:0000256" key="1">
    <source>
        <dbReference type="ARBA" id="ARBA00022692"/>
    </source>
</evidence>
<dbReference type="InterPro" id="IPR036259">
    <property type="entry name" value="MFS_trans_sf"/>
</dbReference>
<feature type="transmembrane region" description="Helical" evidence="4">
    <location>
        <begin position="369"/>
        <end position="387"/>
    </location>
</feature>
<dbReference type="GO" id="GO:0022857">
    <property type="term" value="F:transmembrane transporter activity"/>
    <property type="evidence" value="ECO:0007669"/>
    <property type="project" value="InterPro"/>
</dbReference>
<reference evidence="6 7" key="1">
    <citation type="journal article" date="2016" name="Nat. Commun.">
        <title>Thousands of microbial genomes shed light on interconnected biogeochemical processes in an aquifer system.</title>
        <authorList>
            <person name="Anantharaman K."/>
            <person name="Brown C.T."/>
            <person name="Hug L.A."/>
            <person name="Sharon I."/>
            <person name="Castelle C.J."/>
            <person name="Probst A.J."/>
            <person name="Thomas B.C."/>
            <person name="Singh A."/>
            <person name="Wilkins M.J."/>
            <person name="Karaoz U."/>
            <person name="Brodie E.L."/>
            <person name="Williams K.H."/>
            <person name="Hubbard S.S."/>
            <person name="Banfield J.F."/>
        </authorList>
    </citation>
    <scope>NUCLEOTIDE SEQUENCE [LARGE SCALE GENOMIC DNA]</scope>
</reference>
<evidence type="ECO:0000313" key="7">
    <source>
        <dbReference type="Proteomes" id="UP000178723"/>
    </source>
</evidence>
<feature type="transmembrane region" description="Helical" evidence="4">
    <location>
        <begin position="53"/>
        <end position="75"/>
    </location>
</feature>
<evidence type="ECO:0000259" key="5">
    <source>
        <dbReference type="PROSITE" id="PS50850"/>
    </source>
</evidence>
<comment type="caution">
    <text evidence="6">The sequence shown here is derived from an EMBL/GenBank/DDBJ whole genome shotgun (WGS) entry which is preliminary data.</text>
</comment>
<feature type="transmembrane region" description="Helical" evidence="4">
    <location>
        <begin position="87"/>
        <end position="115"/>
    </location>
</feature>
<sequence>MFSRFFSYLSHFFPRHLAPQLRELYVTIGILNLATAAVMIFEPIYLLQRNYQLSGVIGFYLSVYLIYFFIMPFGAKVALRFGYNKSIIVSSLFLVGYYLSLLGLGSAPVFILIAIPSLAIQKALYWPGFHSEFARYGDPHEEAREVSNREAIDIMASVIGPFLGGLTLYLSNFSTLFIIVCLLILISNLPLLVTPEVFTPGEFSYLDAYRRLLAPENRRYVLSFFGYGEEFIVLVLWPIYMFTFMGSFLSLGSLVAASTLLTTTIILYVGRLADHSNKRDVLKIGSVLYTLVWCLRPFIATISGIFAIDSLSRLTKKILTVPQLSIIYERGRETHHIMRNSVLFEMSLVIGKILAMLAIIIVFSIWPLNAWTIIFIVAALFTLLYSLL</sequence>
<feature type="transmembrane region" description="Helical" evidence="4">
    <location>
        <begin position="248"/>
        <end position="269"/>
    </location>
</feature>
<evidence type="ECO:0000313" key="6">
    <source>
        <dbReference type="EMBL" id="OGL85644.1"/>
    </source>
</evidence>
<feature type="transmembrane region" description="Helical" evidence="4">
    <location>
        <begin position="342"/>
        <end position="363"/>
    </location>
</feature>
<dbReference type="PANTHER" id="PTHR23526">
    <property type="entry name" value="INTEGRAL MEMBRANE TRANSPORT PROTEIN-RELATED"/>
    <property type="match status" value="1"/>
</dbReference>
<dbReference type="AlphaFoldDB" id="A0A1F7V6M4"/>
<organism evidence="6 7">
    <name type="scientific">Candidatus Uhrbacteria bacterium RIFCSPLOWO2_02_FULL_48_12</name>
    <dbReference type="NCBI Taxonomy" id="1802407"/>
    <lineage>
        <taxon>Bacteria</taxon>
        <taxon>Candidatus Uhriibacteriota</taxon>
    </lineage>
</organism>
<keyword evidence="2 4" id="KW-1133">Transmembrane helix</keyword>
<feature type="transmembrane region" description="Helical" evidence="4">
    <location>
        <begin position="24"/>
        <end position="41"/>
    </location>
</feature>
<dbReference type="InterPro" id="IPR020846">
    <property type="entry name" value="MFS_dom"/>
</dbReference>
<protein>
    <recommendedName>
        <fullName evidence="5">Major facilitator superfamily (MFS) profile domain-containing protein</fullName>
    </recommendedName>
</protein>
<dbReference type="PANTHER" id="PTHR23526:SF2">
    <property type="entry name" value="MAJOR FACILITATOR SUPERFAMILY (MFS) PROFILE DOMAIN-CONTAINING PROTEIN"/>
    <property type="match status" value="1"/>
</dbReference>
<dbReference type="Proteomes" id="UP000178723">
    <property type="component" value="Unassembled WGS sequence"/>
</dbReference>
<gene>
    <name evidence="6" type="ORF">A3I40_00025</name>
</gene>
<dbReference type="SUPFAM" id="SSF103473">
    <property type="entry name" value="MFS general substrate transporter"/>
    <property type="match status" value="2"/>
</dbReference>
<accession>A0A1F7V6M4</accession>
<feature type="transmembrane region" description="Helical" evidence="4">
    <location>
        <begin position="151"/>
        <end position="170"/>
    </location>
</feature>
<evidence type="ECO:0000256" key="2">
    <source>
        <dbReference type="ARBA" id="ARBA00022989"/>
    </source>
</evidence>
<dbReference type="InterPro" id="IPR011701">
    <property type="entry name" value="MFS"/>
</dbReference>
<dbReference type="PROSITE" id="PS50850">
    <property type="entry name" value="MFS"/>
    <property type="match status" value="1"/>
</dbReference>
<keyword evidence="1 4" id="KW-0812">Transmembrane</keyword>
<keyword evidence="3 4" id="KW-0472">Membrane</keyword>
<proteinExistence type="predicted"/>
<feature type="transmembrane region" description="Helical" evidence="4">
    <location>
        <begin position="220"/>
        <end position="242"/>
    </location>
</feature>
<feature type="transmembrane region" description="Helical" evidence="4">
    <location>
        <begin position="176"/>
        <end position="199"/>
    </location>
</feature>
<feature type="domain" description="Major facilitator superfamily (MFS) profile" evidence="5">
    <location>
        <begin position="176"/>
        <end position="388"/>
    </location>
</feature>